<evidence type="ECO:0000313" key="3">
    <source>
        <dbReference type="EMBL" id="CAD9462504.1"/>
    </source>
</evidence>
<organism evidence="3">
    <name type="scientific">Haptolina brevifila</name>
    <dbReference type="NCBI Taxonomy" id="156173"/>
    <lineage>
        <taxon>Eukaryota</taxon>
        <taxon>Haptista</taxon>
        <taxon>Haptophyta</taxon>
        <taxon>Prymnesiophyceae</taxon>
        <taxon>Prymnesiales</taxon>
        <taxon>Prymnesiaceae</taxon>
        <taxon>Haptolina</taxon>
    </lineage>
</organism>
<gene>
    <name evidence="3" type="ORF">CBRE1094_LOCUS20099</name>
</gene>
<dbReference type="PANTHER" id="PTHR23052:SF1">
    <property type="entry name" value="AXONEMAL DYNEIN LIGHT CHAIN DOMAIN-CONTAINING PROTEIN 1"/>
    <property type="match status" value="1"/>
</dbReference>
<accession>A0A7S2GQS2</accession>
<dbReference type="InterPro" id="IPR052845">
    <property type="entry name" value="Axonemal_dynein_LC_domain"/>
</dbReference>
<name>A0A7S2GQS2_9EUKA</name>
<dbReference type="PANTHER" id="PTHR23052">
    <property type="entry name" value="AXONEMAL DYNEIN LIGHT CHAIN DOMAIN-CONTAINING PROTEIN 1"/>
    <property type="match status" value="1"/>
</dbReference>
<keyword evidence="1 2" id="KW-0175">Coiled coil</keyword>
<dbReference type="AlphaFoldDB" id="A0A7S2GQS2"/>
<dbReference type="Pfam" id="PF10211">
    <property type="entry name" value="Ax_dynein_light"/>
    <property type="match status" value="1"/>
</dbReference>
<dbReference type="InterPro" id="IPR019347">
    <property type="entry name" value="Axonemal_dynein_light_chain"/>
</dbReference>
<dbReference type="GO" id="GO:0005737">
    <property type="term" value="C:cytoplasm"/>
    <property type="evidence" value="ECO:0007669"/>
    <property type="project" value="UniProtKB-ARBA"/>
</dbReference>
<evidence type="ECO:0000256" key="1">
    <source>
        <dbReference type="ARBA" id="ARBA00023054"/>
    </source>
</evidence>
<sequence length="119" mass="13750">MLFSVAFHEIIRQVSVHCLERGYLMGKIWWSEMELFQRLLQLYRRDHVALEDERTRFGLERAGYQGKIDNLQRELDRGNSKIESLEREVERLRAVATANGVAAASGFEGVSPGRNREAL</sequence>
<feature type="coiled-coil region" evidence="2">
    <location>
        <begin position="33"/>
        <end position="95"/>
    </location>
</feature>
<protein>
    <submittedName>
        <fullName evidence="3">Uncharacterized protein</fullName>
    </submittedName>
</protein>
<proteinExistence type="predicted"/>
<evidence type="ECO:0000256" key="2">
    <source>
        <dbReference type="SAM" id="Coils"/>
    </source>
</evidence>
<dbReference type="EMBL" id="HBGU01036631">
    <property type="protein sequence ID" value="CAD9462504.1"/>
    <property type="molecule type" value="Transcribed_RNA"/>
</dbReference>
<reference evidence="3" key="1">
    <citation type="submission" date="2021-01" db="EMBL/GenBank/DDBJ databases">
        <authorList>
            <person name="Corre E."/>
            <person name="Pelletier E."/>
            <person name="Niang G."/>
            <person name="Scheremetjew M."/>
            <person name="Finn R."/>
            <person name="Kale V."/>
            <person name="Holt S."/>
            <person name="Cochrane G."/>
            <person name="Meng A."/>
            <person name="Brown T."/>
            <person name="Cohen L."/>
        </authorList>
    </citation>
    <scope>NUCLEOTIDE SEQUENCE</scope>
    <source>
        <strain evidence="3">UTEX LB 985</strain>
    </source>
</reference>